<evidence type="ECO:0000313" key="9">
    <source>
        <dbReference type="EMBL" id="PEG31381.1"/>
    </source>
</evidence>
<keyword evidence="7" id="KW-0411">Iron-sulfur</keyword>
<dbReference type="GO" id="GO:0016020">
    <property type="term" value="C:membrane"/>
    <property type="evidence" value="ECO:0007669"/>
    <property type="project" value="InterPro"/>
</dbReference>
<dbReference type="InterPro" id="IPR017054">
    <property type="entry name" value="PduS"/>
</dbReference>
<evidence type="ECO:0000256" key="6">
    <source>
        <dbReference type="ARBA" id="ARBA00023004"/>
    </source>
</evidence>
<proteinExistence type="predicted"/>
<evidence type="ECO:0000256" key="2">
    <source>
        <dbReference type="ARBA" id="ARBA00022485"/>
    </source>
</evidence>
<dbReference type="Pfam" id="PF13375">
    <property type="entry name" value="RnfC_N"/>
    <property type="match status" value="1"/>
</dbReference>
<comment type="caution">
    <text evidence="9">The sequence shown here is derived from an EMBL/GenBank/DDBJ whole genome shotgun (WGS) entry which is preliminary data.</text>
</comment>
<dbReference type="PROSITE" id="PS51379">
    <property type="entry name" value="4FE4S_FER_2"/>
    <property type="match status" value="1"/>
</dbReference>
<keyword evidence="5" id="KW-0249">Electron transport</keyword>
<evidence type="ECO:0000313" key="10">
    <source>
        <dbReference type="Proteomes" id="UP000220840"/>
    </source>
</evidence>
<dbReference type="InterPro" id="IPR010208">
    <property type="entry name" value="Ion_transpt_RnfC/RsxC"/>
</dbReference>
<accession>A0A2A7MJ82</accession>
<dbReference type="PROSITE" id="PS00198">
    <property type="entry name" value="4FE4S_FER_1"/>
    <property type="match status" value="1"/>
</dbReference>
<dbReference type="SUPFAM" id="SSF46548">
    <property type="entry name" value="alpha-helical ferredoxin"/>
    <property type="match status" value="1"/>
</dbReference>
<dbReference type="Pfam" id="PF01512">
    <property type="entry name" value="Complex1_51K"/>
    <property type="match status" value="1"/>
</dbReference>
<dbReference type="PANTHER" id="PTHR43034:SF2">
    <property type="entry name" value="ION-TRANSLOCATING OXIDOREDUCTASE COMPLEX SUBUNIT C"/>
    <property type="match status" value="1"/>
</dbReference>
<sequence length="446" mass="48941">MDILELKEIMQNNGIVGAGGAGFPSYAKLNDGIDIIILNCAECEPLLKLHQQLLALKASDIVNALNLIAEIVGAKEVVIATKECYAKTVEAVQEVIEARKFYAKTRISFLPEIYPAGDEIITIYESTGRIVEPGKLPLSVGVIVYNVETVYNIYQALFENKPVTHKYITIAGEVNEPKTIKVPIGITFDEVVNLAGGSTIENPAYVHGGPMTGKLAKGIDVITKTSNGILVLPQDQYIVRKKNQNIAISVKQAKSVCCQCNRCTEMCPRNMIGYPIEPHTVMKNLMFVNKADVKSSLNTFFCSQCGICEMYACEQSLSPQILISECKTQLRNNGIAAPKDIKLSKMNELRKARMISVERLTARLGLSKYDRAAPLSIEEISTKQVKIKLSQHIGVPSIPVVKKGAFVEEGQLIAKVKENSLSVPCHSSMAGIVLDVNEKYIIIGRR</sequence>
<keyword evidence="1" id="KW-0813">Transport</keyword>
<keyword evidence="4" id="KW-0677">Repeat</keyword>
<dbReference type="GO" id="GO:0051539">
    <property type="term" value="F:4 iron, 4 sulfur cluster binding"/>
    <property type="evidence" value="ECO:0007669"/>
    <property type="project" value="UniProtKB-KW"/>
</dbReference>
<dbReference type="PANTHER" id="PTHR43034">
    <property type="entry name" value="ION-TRANSLOCATING OXIDOREDUCTASE COMPLEX SUBUNIT C"/>
    <property type="match status" value="1"/>
</dbReference>
<organism evidence="9 10">
    <name type="scientific">Clostridium neonatale</name>
    <dbReference type="NCBI Taxonomy" id="137838"/>
    <lineage>
        <taxon>Bacteria</taxon>
        <taxon>Bacillati</taxon>
        <taxon>Bacillota</taxon>
        <taxon>Clostridia</taxon>
        <taxon>Eubacteriales</taxon>
        <taxon>Clostridiaceae</taxon>
        <taxon>Clostridium</taxon>
    </lineage>
</organism>
<evidence type="ECO:0000256" key="1">
    <source>
        <dbReference type="ARBA" id="ARBA00022448"/>
    </source>
</evidence>
<dbReference type="Pfam" id="PF13534">
    <property type="entry name" value="Fer4_17"/>
    <property type="match status" value="1"/>
</dbReference>
<dbReference type="Proteomes" id="UP000220840">
    <property type="component" value="Unassembled WGS sequence"/>
</dbReference>
<keyword evidence="10" id="KW-1185">Reference proteome</keyword>
<dbReference type="SUPFAM" id="SSF142019">
    <property type="entry name" value="Nqo1 FMN-binding domain-like"/>
    <property type="match status" value="1"/>
</dbReference>
<name>A0A2A7MJ82_9CLOT</name>
<protein>
    <submittedName>
        <fullName evidence="9">NADH-quinone oxidoreductase subunit J</fullName>
    </submittedName>
</protein>
<dbReference type="OrthoDB" id="9767754at2"/>
<evidence type="ECO:0000256" key="4">
    <source>
        <dbReference type="ARBA" id="ARBA00022737"/>
    </source>
</evidence>
<dbReference type="SUPFAM" id="SSF142984">
    <property type="entry name" value="Nqo1 middle domain-like"/>
    <property type="match status" value="1"/>
</dbReference>
<keyword evidence="2" id="KW-0004">4Fe-4S</keyword>
<dbReference type="PIRSF" id="PIRSF036408">
    <property type="entry name" value="PduS_prd"/>
    <property type="match status" value="1"/>
</dbReference>
<dbReference type="InterPro" id="IPR019554">
    <property type="entry name" value="Soluble_ligand-bd"/>
</dbReference>
<dbReference type="AlphaFoldDB" id="A0A2A7MJ82"/>
<keyword evidence="3" id="KW-0479">Metal-binding</keyword>
<dbReference type="GO" id="GO:0009055">
    <property type="term" value="F:electron transfer activity"/>
    <property type="evidence" value="ECO:0007669"/>
    <property type="project" value="InterPro"/>
</dbReference>
<dbReference type="InterPro" id="IPR026902">
    <property type="entry name" value="RnfC_N"/>
</dbReference>
<gene>
    <name evidence="9" type="ORF">CQ394_06635</name>
</gene>
<dbReference type="InterPro" id="IPR011538">
    <property type="entry name" value="Nuo51_FMN-bd"/>
</dbReference>
<evidence type="ECO:0000259" key="8">
    <source>
        <dbReference type="PROSITE" id="PS51379"/>
    </source>
</evidence>
<evidence type="ECO:0000256" key="7">
    <source>
        <dbReference type="ARBA" id="ARBA00023014"/>
    </source>
</evidence>
<evidence type="ECO:0000256" key="3">
    <source>
        <dbReference type="ARBA" id="ARBA00022723"/>
    </source>
</evidence>
<keyword evidence="6" id="KW-0408">Iron</keyword>
<dbReference type="Pfam" id="PF10531">
    <property type="entry name" value="SLBB"/>
    <property type="match status" value="1"/>
</dbReference>
<dbReference type="STRING" id="137838.GCA_001458595_02796"/>
<dbReference type="InterPro" id="IPR017896">
    <property type="entry name" value="4Fe4S_Fe-S-bd"/>
</dbReference>
<dbReference type="Gene3D" id="3.10.20.600">
    <property type="match status" value="1"/>
</dbReference>
<dbReference type="RefSeq" id="WP_058295539.1">
    <property type="nucleotide sequence ID" value="NZ_CAMRXJ010000057.1"/>
</dbReference>
<reference evidence="9 10" key="1">
    <citation type="submission" date="2017-10" db="EMBL/GenBank/DDBJ databases">
        <title>Effective Description of Clostridium neonatale sp. nov. linked to necrotizing enterocolitis in neonates and a clarification of species assignable to the genus Clostridium (Prazmowski 1880) emend. Lawson and Rainey 2016.</title>
        <authorList>
            <person name="Bernard K."/>
            <person name="Burdz T."/>
            <person name="Wiebe D."/>
            <person name="Balcewich B."/>
            <person name="Alfa M."/>
            <person name="Bernier A.-M."/>
        </authorList>
    </citation>
    <scope>NUCLEOTIDE SEQUENCE [LARGE SCALE GENOMIC DNA]</scope>
    <source>
        <strain evidence="9 10">LCDC99A005</strain>
    </source>
</reference>
<dbReference type="EMBL" id="PDCJ01000001">
    <property type="protein sequence ID" value="PEG31381.1"/>
    <property type="molecule type" value="Genomic_DNA"/>
</dbReference>
<dbReference type="InterPro" id="IPR037225">
    <property type="entry name" value="Nuo51_FMN-bd_sf"/>
</dbReference>
<dbReference type="InterPro" id="IPR017900">
    <property type="entry name" value="4Fe4S_Fe_S_CS"/>
</dbReference>
<feature type="domain" description="4Fe-4S ferredoxin-type" evidence="8">
    <location>
        <begin position="246"/>
        <end position="277"/>
    </location>
</feature>
<dbReference type="Gene3D" id="3.40.50.11540">
    <property type="entry name" value="NADH-ubiquinone oxidoreductase 51kDa subunit"/>
    <property type="match status" value="1"/>
</dbReference>
<dbReference type="GO" id="GO:0046872">
    <property type="term" value="F:metal ion binding"/>
    <property type="evidence" value="ECO:0007669"/>
    <property type="project" value="UniProtKB-KW"/>
</dbReference>
<evidence type="ECO:0000256" key="5">
    <source>
        <dbReference type="ARBA" id="ARBA00022982"/>
    </source>
</evidence>